<keyword evidence="3" id="KW-0808">Transferase</keyword>
<dbReference type="InterPro" id="IPR052520">
    <property type="entry name" value="ATL_DNA_repair"/>
</dbReference>
<comment type="caution">
    <text evidence="3">The sequence shown here is derived from an EMBL/GenBank/DDBJ whole genome shotgun (WGS) entry which is preliminary data.</text>
</comment>
<keyword evidence="3" id="KW-0489">Methyltransferase</keyword>
<dbReference type="Proteomes" id="UP000267187">
    <property type="component" value="Unassembled WGS sequence"/>
</dbReference>
<dbReference type="EMBL" id="REFJ01000004">
    <property type="protein sequence ID" value="RMA79385.1"/>
    <property type="molecule type" value="Genomic_DNA"/>
</dbReference>
<gene>
    <name evidence="3" type="ORF">DFR27_1825</name>
</gene>
<organism evidence="3 4">
    <name type="scientific">Umboniibacter marinipuniceus</name>
    <dbReference type="NCBI Taxonomy" id="569599"/>
    <lineage>
        <taxon>Bacteria</taxon>
        <taxon>Pseudomonadati</taxon>
        <taxon>Pseudomonadota</taxon>
        <taxon>Gammaproteobacteria</taxon>
        <taxon>Cellvibrionales</taxon>
        <taxon>Cellvibrionaceae</taxon>
        <taxon>Umboniibacter</taxon>
    </lineage>
</organism>
<dbReference type="PANTHER" id="PTHR42942:SF1">
    <property type="entry name" value="ALKYLTRANSFERASE-LIKE PROTEIN 1"/>
    <property type="match status" value="1"/>
</dbReference>
<feature type="domain" description="Methylated-DNA-[protein]-cysteine S-methyltransferase DNA binding" evidence="2">
    <location>
        <begin position="5"/>
        <end position="85"/>
    </location>
</feature>
<proteinExistence type="predicted"/>
<accession>A0A3M0AAG9</accession>
<dbReference type="SUPFAM" id="SSF46767">
    <property type="entry name" value="Methylated DNA-protein cysteine methyltransferase, C-terminal domain"/>
    <property type="match status" value="1"/>
</dbReference>
<dbReference type="InterPro" id="IPR036217">
    <property type="entry name" value="MethylDNA_cys_MeTrfase_DNAb"/>
</dbReference>
<evidence type="ECO:0000313" key="4">
    <source>
        <dbReference type="Proteomes" id="UP000267187"/>
    </source>
</evidence>
<evidence type="ECO:0000313" key="3">
    <source>
        <dbReference type="EMBL" id="RMA79385.1"/>
    </source>
</evidence>
<dbReference type="GO" id="GO:0032259">
    <property type="term" value="P:methylation"/>
    <property type="evidence" value="ECO:0007669"/>
    <property type="project" value="UniProtKB-KW"/>
</dbReference>
<dbReference type="InterPro" id="IPR014048">
    <property type="entry name" value="MethylDNA_cys_MeTrfase_DNA-bd"/>
</dbReference>
<keyword evidence="4" id="KW-1185">Reference proteome</keyword>
<keyword evidence="1" id="KW-0227">DNA damage</keyword>
<sequence>MTATFNDQVYSILSQIPAGSVTSYGEIAKLAGYPSHARQVARVLKNLPKDTKLPWHRVLNSRHHIALPIDSPSGQQQRQRLLDEGAQIVGVRVSFPSSSSRLS</sequence>
<dbReference type="RefSeq" id="WP_121877142.1">
    <property type="nucleotide sequence ID" value="NZ_REFJ01000004.1"/>
</dbReference>
<dbReference type="PANTHER" id="PTHR42942">
    <property type="entry name" value="6-O-METHYLGUANINE DNA METHYLTRANSFERASE"/>
    <property type="match status" value="1"/>
</dbReference>
<dbReference type="CDD" id="cd06445">
    <property type="entry name" value="ATase"/>
    <property type="match status" value="1"/>
</dbReference>
<dbReference type="AlphaFoldDB" id="A0A3M0AAG9"/>
<dbReference type="GO" id="GO:0008168">
    <property type="term" value="F:methyltransferase activity"/>
    <property type="evidence" value="ECO:0007669"/>
    <property type="project" value="UniProtKB-KW"/>
</dbReference>
<reference evidence="3 4" key="1">
    <citation type="submission" date="2018-10" db="EMBL/GenBank/DDBJ databases">
        <title>Genomic Encyclopedia of Type Strains, Phase IV (KMG-IV): sequencing the most valuable type-strain genomes for metagenomic binning, comparative biology and taxonomic classification.</title>
        <authorList>
            <person name="Goeker M."/>
        </authorList>
    </citation>
    <scope>NUCLEOTIDE SEQUENCE [LARGE SCALE GENOMIC DNA]</scope>
    <source>
        <strain evidence="3 4">DSM 25080</strain>
    </source>
</reference>
<dbReference type="Gene3D" id="1.10.10.10">
    <property type="entry name" value="Winged helix-like DNA-binding domain superfamily/Winged helix DNA-binding domain"/>
    <property type="match status" value="1"/>
</dbReference>
<evidence type="ECO:0000259" key="2">
    <source>
        <dbReference type="Pfam" id="PF01035"/>
    </source>
</evidence>
<protein>
    <submittedName>
        <fullName evidence="3">Methylated-DNA-protein-cysteine methyltransferase-like protein</fullName>
    </submittedName>
</protein>
<name>A0A3M0AAG9_9GAMM</name>
<dbReference type="OrthoDB" id="9132167at2"/>
<dbReference type="InterPro" id="IPR036388">
    <property type="entry name" value="WH-like_DNA-bd_sf"/>
</dbReference>
<evidence type="ECO:0000256" key="1">
    <source>
        <dbReference type="ARBA" id="ARBA00022763"/>
    </source>
</evidence>
<dbReference type="Pfam" id="PF01035">
    <property type="entry name" value="DNA_binding_1"/>
    <property type="match status" value="1"/>
</dbReference>
<dbReference type="GO" id="GO:0006281">
    <property type="term" value="P:DNA repair"/>
    <property type="evidence" value="ECO:0007669"/>
    <property type="project" value="InterPro"/>
</dbReference>